<dbReference type="Proteomes" id="UP000004342">
    <property type="component" value="Unassembled WGS sequence"/>
</dbReference>
<accession>A0AAV3BR39</accession>
<keyword evidence="1" id="KW-1133">Transmembrane helix</keyword>
<organism evidence="2 3">
    <name type="scientific">Clostridium perfringens B str. ATCC 3626</name>
    <dbReference type="NCBI Taxonomy" id="451754"/>
    <lineage>
        <taxon>Bacteria</taxon>
        <taxon>Bacillati</taxon>
        <taxon>Bacillota</taxon>
        <taxon>Clostridia</taxon>
        <taxon>Eubacteriales</taxon>
        <taxon>Clostridiaceae</taxon>
        <taxon>Clostridium</taxon>
    </lineage>
</organism>
<keyword evidence="1" id="KW-0472">Membrane</keyword>
<feature type="transmembrane region" description="Helical" evidence="1">
    <location>
        <begin position="20"/>
        <end position="41"/>
    </location>
</feature>
<evidence type="ECO:0000256" key="1">
    <source>
        <dbReference type="SAM" id="Phobius"/>
    </source>
</evidence>
<comment type="caution">
    <text evidence="2">The sequence shown here is derived from an EMBL/GenBank/DDBJ whole genome shotgun (WGS) entry which is preliminary data.</text>
</comment>
<dbReference type="EMBL" id="ABDV01000022">
    <property type="protein sequence ID" value="EDT23126.1"/>
    <property type="molecule type" value="Genomic_DNA"/>
</dbReference>
<protein>
    <recommendedName>
        <fullName evidence="4">Lipoprotein</fullName>
    </recommendedName>
</protein>
<reference evidence="2 3" key="1">
    <citation type="submission" date="2007-07" db="EMBL/GenBank/DDBJ databases">
        <title>Annotation of Clostridium perfringens B str. ATCC 3626.</title>
        <authorList>
            <person name="Paulsen I."/>
            <person name="Sebastian Y."/>
        </authorList>
    </citation>
    <scope>NUCLEOTIDE SEQUENCE [LARGE SCALE GENOMIC DNA]</scope>
    <source>
        <strain evidence="3">B str. ATCC 3626</strain>
    </source>
</reference>
<evidence type="ECO:0000313" key="2">
    <source>
        <dbReference type="EMBL" id="EDT23126.1"/>
    </source>
</evidence>
<dbReference type="AlphaFoldDB" id="A0AAV3BR39"/>
<proteinExistence type="predicted"/>
<sequence length="43" mass="4867">MKNISFLEEKLQVKYLIKKLSIVFVSCVLDCVISFGSVSTVQE</sequence>
<keyword evidence="1" id="KW-0812">Transmembrane</keyword>
<name>A0AAV3BR39_CLOPF</name>
<dbReference type="RefSeq" id="WP_003459102.1">
    <property type="nucleotide sequence ID" value="NZ_ABDV01000022.1"/>
</dbReference>
<gene>
    <name evidence="2" type="ORF">AC1_A0344</name>
</gene>
<evidence type="ECO:0008006" key="4">
    <source>
        <dbReference type="Google" id="ProtNLM"/>
    </source>
</evidence>
<evidence type="ECO:0000313" key="3">
    <source>
        <dbReference type="Proteomes" id="UP000004342"/>
    </source>
</evidence>